<reference evidence="3" key="1">
    <citation type="submission" date="2025-08" db="UniProtKB">
        <authorList>
            <consortium name="RefSeq"/>
        </authorList>
    </citation>
    <scope>IDENTIFICATION</scope>
    <source>
        <tissue evidence="3">Testes</tissue>
    </source>
</reference>
<protein>
    <submittedName>
        <fullName evidence="3">Uncharacterized protein LOC102807350</fullName>
    </submittedName>
</protein>
<name>A0ABM0N014_SACKO</name>
<organism evidence="2 3">
    <name type="scientific">Saccoglossus kowalevskii</name>
    <name type="common">Acorn worm</name>
    <dbReference type="NCBI Taxonomy" id="10224"/>
    <lineage>
        <taxon>Eukaryota</taxon>
        <taxon>Metazoa</taxon>
        <taxon>Hemichordata</taxon>
        <taxon>Enteropneusta</taxon>
        <taxon>Harrimaniidae</taxon>
        <taxon>Saccoglossus</taxon>
    </lineage>
</organism>
<gene>
    <name evidence="3" type="primary">LOC102807350</name>
</gene>
<dbReference type="GeneID" id="102807350"/>
<evidence type="ECO:0000256" key="1">
    <source>
        <dbReference type="SAM" id="MobiDB-lite"/>
    </source>
</evidence>
<keyword evidence="2" id="KW-1185">Reference proteome</keyword>
<proteinExistence type="predicted"/>
<accession>A0ABM0N014</accession>
<evidence type="ECO:0000313" key="2">
    <source>
        <dbReference type="Proteomes" id="UP000694865"/>
    </source>
</evidence>
<dbReference type="RefSeq" id="XP_006825605.1">
    <property type="nucleotide sequence ID" value="XM_006825542.1"/>
</dbReference>
<dbReference type="Proteomes" id="UP000694865">
    <property type="component" value="Unplaced"/>
</dbReference>
<sequence length="180" mass="21344">MKGDKFWESKKVTTRLQRLKGMMWSSYIIRANNVLNENKATIEIHPCIPWENVSSREPVTFYLGFSWAGPVAYHIISYDTENYEIAHHESSDASPDEGTGTEQSDARKYDYNLYRQRHSKLTRELKSIQEVKRKRNAGKQLEKAQIEKLEKEESVTDELHKLEFEYKNHMEQNPDYFDDY</sequence>
<evidence type="ECO:0000313" key="3">
    <source>
        <dbReference type="RefSeq" id="XP_006825605.1"/>
    </source>
</evidence>
<feature type="region of interest" description="Disordered" evidence="1">
    <location>
        <begin position="88"/>
        <end position="107"/>
    </location>
</feature>